<proteinExistence type="predicted"/>
<dbReference type="SUPFAM" id="SSF55154">
    <property type="entry name" value="CYTH-like phosphatases"/>
    <property type="match status" value="1"/>
</dbReference>
<dbReference type="InterPro" id="IPR023577">
    <property type="entry name" value="CYTH_domain"/>
</dbReference>
<gene>
    <name evidence="2" type="ORF">A3D01_01020</name>
</gene>
<sequence>MLNYFCYTSYNIHSVKVMLKGNNKKRIEIELRSIFDKAKYDQLTSLLKKNARDLGSDDKDVFFFLLPKKVVKVVNNVSKKTAEIVIKLNRLGRGSSDFEEMEISIDPKDFDKAVRLFSDLNFSQIQIVYQKRHNFEYKGVSLALKYTNSWGYHLELEVLVSRKSQQKLAQEKIRKVAEELDVKIISEQKLTEFAKKIDLNYKKGIYTNK</sequence>
<evidence type="ECO:0000313" key="2">
    <source>
        <dbReference type="EMBL" id="OGM32738.1"/>
    </source>
</evidence>
<accession>A0A1F7Z1A2</accession>
<name>A0A1F7Z1A2_9BACT</name>
<feature type="domain" description="CYTH" evidence="1">
    <location>
        <begin position="84"/>
        <end position="183"/>
    </location>
</feature>
<organism evidence="2 3">
    <name type="scientific">Candidatus Woesebacteria bacterium RIFCSPHIGHO2_02_FULL_39_13</name>
    <dbReference type="NCBI Taxonomy" id="1802505"/>
    <lineage>
        <taxon>Bacteria</taxon>
        <taxon>Candidatus Woeseibacteriota</taxon>
    </lineage>
</organism>
<protein>
    <recommendedName>
        <fullName evidence="1">CYTH domain-containing protein</fullName>
    </recommendedName>
</protein>
<dbReference type="InterPro" id="IPR033469">
    <property type="entry name" value="CYTH-like_dom_sf"/>
</dbReference>
<comment type="caution">
    <text evidence="2">The sequence shown here is derived from an EMBL/GenBank/DDBJ whole genome shotgun (WGS) entry which is preliminary data.</text>
</comment>
<reference evidence="2 3" key="1">
    <citation type="journal article" date="2016" name="Nat. Commun.">
        <title>Thousands of microbial genomes shed light on interconnected biogeochemical processes in an aquifer system.</title>
        <authorList>
            <person name="Anantharaman K."/>
            <person name="Brown C.T."/>
            <person name="Hug L.A."/>
            <person name="Sharon I."/>
            <person name="Castelle C.J."/>
            <person name="Probst A.J."/>
            <person name="Thomas B.C."/>
            <person name="Singh A."/>
            <person name="Wilkins M.J."/>
            <person name="Karaoz U."/>
            <person name="Brodie E.L."/>
            <person name="Williams K.H."/>
            <person name="Hubbard S.S."/>
            <person name="Banfield J.F."/>
        </authorList>
    </citation>
    <scope>NUCLEOTIDE SEQUENCE [LARGE SCALE GENOMIC DNA]</scope>
</reference>
<dbReference type="EMBL" id="MGGR01000028">
    <property type="protein sequence ID" value="OGM32738.1"/>
    <property type="molecule type" value="Genomic_DNA"/>
</dbReference>
<dbReference type="AlphaFoldDB" id="A0A1F7Z1A2"/>
<dbReference type="Gene3D" id="2.40.320.10">
    <property type="entry name" value="Hypothetical Protein Pfu-838710-001"/>
    <property type="match status" value="1"/>
</dbReference>
<dbReference type="Proteomes" id="UP000177169">
    <property type="component" value="Unassembled WGS sequence"/>
</dbReference>
<evidence type="ECO:0000313" key="3">
    <source>
        <dbReference type="Proteomes" id="UP000177169"/>
    </source>
</evidence>
<dbReference type="Pfam" id="PF01928">
    <property type="entry name" value="CYTH"/>
    <property type="match status" value="1"/>
</dbReference>
<dbReference type="STRING" id="1802505.A3D01_01020"/>
<evidence type="ECO:0000259" key="1">
    <source>
        <dbReference type="Pfam" id="PF01928"/>
    </source>
</evidence>